<dbReference type="InterPro" id="IPR036188">
    <property type="entry name" value="FAD/NAD-bd_sf"/>
</dbReference>
<dbReference type="SUPFAM" id="SSF51905">
    <property type="entry name" value="FAD/NAD(P)-binding domain"/>
    <property type="match status" value="1"/>
</dbReference>
<protein>
    <recommendedName>
        <fullName evidence="1">Amine oxidase domain-containing protein</fullName>
    </recommendedName>
</protein>
<dbReference type="PANTHER" id="PTHR42923">
    <property type="entry name" value="PROTOPORPHYRINOGEN OXIDASE"/>
    <property type="match status" value="1"/>
</dbReference>
<evidence type="ECO:0000313" key="2">
    <source>
        <dbReference type="EMBL" id="CAD8541632.1"/>
    </source>
</evidence>
<feature type="domain" description="Amine oxidase" evidence="1">
    <location>
        <begin position="14"/>
        <end position="386"/>
    </location>
</feature>
<dbReference type="InterPro" id="IPR050464">
    <property type="entry name" value="Zeta_carotene_desat/Oxidored"/>
</dbReference>
<dbReference type="InterPro" id="IPR002937">
    <property type="entry name" value="Amino_oxidase"/>
</dbReference>
<dbReference type="Gene3D" id="3.50.50.60">
    <property type="entry name" value="FAD/NAD(P)-binding domain"/>
    <property type="match status" value="1"/>
</dbReference>
<organism evidence="2">
    <name type="scientific">Calcidiscus leptoporus</name>
    <dbReference type="NCBI Taxonomy" id="127549"/>
    <lineage>
        <taxon>Eukaryota</taxon>
        <taxon>Haptista</taxon>
        <taxon>Haptophyta</taxon>
        <taxon>Prymnesiophyceae</taxon>
        <taxon>Coccolithales</taxon>
        <taxon>Calcidiscaceae</taxon>
        <taxon>Calcidiscus</taxon>
    </lineage>
</organism>
<evidence type="ECO:0000259" key="1">
    <source>
        <dbReference type="Pfam" id="PF01593"/>
    </source>
</evidence>
<accession>A0A7S0J5H8</accession>
<gene>
    <name evidence="2" type="ORF">CLEP1334_LOCUS16918</name>
</gene>
<dbReference type="Pfam" id="PF01593">
    <property type="entry name" value="Amino_oxidase"/>
    <property type="match status" value="1"/>
</dbReference>
<name>A0A7S0J5H8_9EUKA</name>
<dbReference type="AlphaFoldDB" id="A0A7S0J5H8"/>
<proteinExistence type="predicted"/>
<dbReference type="PANTHER" id="PTHR42923:SF45">
    <property type="entry name" value="15-CIS-PHYTOENE DESATURASE, CHLOROPLASTIC_CHROMOPLASTIC"/>
    <property type="match status" value="1"/>
</dbReference>
<dbReference type="EMBL" id="HBER01033636">
    <property type="protein sequence ID" value="CAD8541632.1"/>
    <property type="molecule type" value="Transcribed_RNA"/>
</dbReference>
<reference evidence="2" key="1">
    <citation type="submission" date="2021-01" db="EMBL/GenBank/DDBJ databases">
        <authorList>
            <person name="Corre E."/>
            <person name="Pelletier E."/>
            <person name="Niang G."/>
            <person name="Scheremetjew M."/>
            <person name="Finn R."/>
            <person name="Kale V."/>
            <person name="Holt S."/>
            <person name="Cochrane G."/>
            <person name="Meng A."/>
            <person name="Brown T."/>
            <person name="Cohen L."/>
        </authorList>
    </citation>
    <scope>NUCLEOTIDE SEQUENCE</scope>
    <source>
        <strain evidence="2">RCC1130</strain>
    </source>
</reference>
<dbReference type="GO" id="GO:0016491">
    <property type="term" value="F:oxidoreductase activity"/>
    <property type="evidence" value="ECO:0007669"/>
    <property type="project" value="InterPro"/>
</dbReference>
<sequence length="444" mass="47472">MRDRPGEFTSFDFLPGMPAPLGMGLAILSNNQMLTWREKVLMVPALLPMLLEGQSFIDAQDELSVLEFMEKFGMPRRVNDEIFIAMGKALDFIDPDKLSMTVILTAMNRFINEADGSQTAFLDGNQPDRLCAPMRGHIEARGGEVRTGIAVRQVETSDETGEVTGLRLSDGTQLLADYYVSSVPVDVFKRLTPPAWLDGAAAHFFAPLRALRGIPVINLQLWFDRKLASSLDGLAFSRSDLLSVYADMSRSCREYASDCSMLELVFAPCSPEAGSGGVDWLKKSDEEIIDAAVAELAFLFPDEIAPDARTALGGDGTAQGKAALRKFSVVRVPRSVYAALPGMGKYRPSQETPIRNFVLAGDWTAQKYLGSMEGAVLAGKLAAQVVVQKAAGLPTSGARELAQHAVGGAGGEAWGSDGAVHTGILDGNSPVAFGGGQAGGMVHP</sequence>